<dbReference type="Gene3D" id="3.10.20.30">
    <property type="match status" value="1"/>
</dbReference>
<name>A0A117LAR0_9THEO</name>
<dbReference type="EMBL" id="LGFO01000258">
    <property type="protein sequence ID" value="KUK35783.1"/>
    <property type="molecule type" value="Genomic_DNA"/>
</dbReference>
<proteinExistence type="predicted"/>
<dbReference type="SUPFAM" id="SSF54285">
    <property type="entry name" value="MoaD/ThiS"/>
    <property type="match status" value="1"/>
</dbReference>
<sequence>ATVGMLLKELGIPPEYIHAVLVNGRHAELEDRLVSGDRISLFPPVGGG</sequence>
<dbReference type="Pfam" id="PF02597">
    <property type="entry name" value="ThiS"/>
    <property type="match status" value="1"/>
</dbReference>
<feature type="non-terminal residue" evidence="1">
    <location>
        <position position="1"/>
    </location>
</feature>
<evidence type="ECO:0000313" key="1">
    <source>
        <dbReference type="EMBL" id="KUK35783.1"/>
    </source>
</evidence>
<dbReference type="AlphaFoldDB" id="A0A117LAR0"/>
<gene>
    <name evidence="1" type="ORF">XD66_1512</name>
</gene>
<protein>
    <submittedName>
        <fullName evidence="1">ThiamineS protein</fullName>
    </submittedName>
</protein>
<comment type="caution">
    <text evidence="1">The sequence shown here is derived from an EMBL/GenBank/DDBJ whole genome shotgun (WGS) entry which is preliminary data.</text>
</comment>
<dbReference type="InterPro" id="IPR016155">
    <property type="entry name" value="Mopterin_synth/thiamin_S_b"/>
</dbReference>
<reference evidence="2" key="1">
    <citation type="journal article" date="2015" name="MBio">
        <title>Genome-Resolved Metagenomic Analysis Reveals Roles for Candidate Phyla and Other Microbial Community Members in Biogeochemical Transformations in Oil Reservoirs.</title>
        <authorList>
            <person name="Hu P."/>
            <person name="Tom L."/>
            <person name="Singh A."/>
            <person name="Thomas B.C."/>
            <person name="Baker B.J."/>
            <person name="Piceno Y.M."/>
            <person name="Andersen G.L."/>
            <person name="Banfield J.F."/>
        </authorList>
    </citation>
    <scope>NUCLEOTIDE SEQUENCE [LARGE SCALE GENOMIC DNA]</scope>
</reference>
<dbReference type="Proteomes" id="UP000053326">
    <property type="component" value="Unassembled WGS sequence"/>
</dbReference>
<dbReference type="InterPro" id="IPR003749">
    <property type="entry name" value="ThiS/MoaD-like"/>
</dbReference>
<accession>A0A117LAR0</accession>
<dbReference type="InterPro" id="IPR012675">
    <property type="entry name" value="Beta-grasp_dom_sf"/>
</dbReference>
<evidence type="ECO:0000313" key="2">
    <source>
        <dbReference type="Proteomes" id="UP000053326"/>
    </source>
</evidence>
<organism evidence="1 2">
    <name type="scientific">Thermacetogenium phaeum</name>
    <dbReference type="NCBI Taxonomy" id="85874"/>
    <lineage>
        <taxon>Bacteria</taxon>
        <taxon>Bacillati</taxon>
        <taxon>Bacillota</taxon>
        <taxon>Clostridia</taxon>
        <taxon>Thermoanaerobacterales</taxon>
        <taxon>Thermoanaerobacteraceae</taxon>
        <taxon>Thermacetogenium</taxon>
    </lineage>
</organism>